<organism evidence="8 9">
    <name type="scientific">Agreia bicolorata</name>
    <dbReference type="NCBI Taxonomy" id="110935"/>
    <lineage>
        <taxon>Bacteria</taxon>
        <taxon>Bacillati</taxon>
        <taxon>Actinomycetota</taxon>
        <taxon>Actinomycetes</taxon>
        <taxon>Micrococcales</taxon>
        <taxon>Microbacteriaceae</taxon>
        <taxon>Agreia</taxon>
    </lineage>
</organism>
<dbReference type="RefSeq" id="WP_176141180.1">
    <property type="nucleotide sequence ID" value="NZ_FUYG01000001.1"/>
</dbReference>
<feature type="domain" description="CopC" evidence="7">
    <location>
        <begin position="41"/>
        <end position="139"/>
    </location>
</feature>
<evidence type="ECO:0000256" key="1">
    <source>
        <dbReference type="ARBA" id="ARBA00004196"/>
    </source>
</evidence>
<dbReference type="EMBL" id="FUYG01000001">
    <property type="protein sequence ID" value="SKA80903.1"/>
    <property type="molecule type" value="Genomic_DNA"/>
</dbReference>
<sequence length="239" mass="23357">MRIPLPRLSTGVTIAIGALALLGTGALTVGAIGQLPAASAHNYLVSSTPEAGSVLTTLPSDFVITTNDVLLDFGGENTGSAGALEVQGPDGLFYGDGCVTVSGPSISTAAALGPAGDYTVIWRVVSTDGHPVSNQFSFTWQPDAGQPASTGSKAAPVCATAVDKTGDSSSAGGSTGSSADGSDPKSVAATSDDEFLSVVAWAGGALAAVAVAVGVTLFALRRPKLGAGSGSDSRSSGDI</sequence>
<evidence type="ECO:0000256" key="2">
    <source>
        <dbReference type="ARBA" id="ARBA00022723"/>
    </source>
</evidence>
<accession>A0A1T4WU64</accession>
<dbReference type="Gene3D" id="2.60.40.1220">
    <property type="match status" value="1"/>
</dbReference>
<dbReference type="PANTHER" id="PTHR34820">
    <property type="entry name" value="INNER MEMBRANE PROTEIN YEBZ"/>
    <property type="match status" value="1"/>
</dbReference>
<dbReference type="GO" id="GO:0046688">
    <property type="term" value="P:response to copper ion"/>
    <property type="evidence" value="ECO:0007669"/>
    <property type="project" value="InterPro"/>
</dbReference>
<dbReference type="GO" id="GO:0006825">
    <property type="term" value="P:copper ion transport"/>
    <property type="evidence" value="ECO:0007669"/>
    <property type="project" value="InterPro"/>
</dbReference>
<dbReference type="GO" id="GO:0005507">
    <property type="term" value="F:copper ion binding"/>
    <property type="evidence" value="ECO:0007669"/>
    <property type="project" value="InterPro"/>
</dbReference>
<keyword evidence="2" id="KW-0479">Metal-binding</keyword>
<proteinExistence type="predicted"/>
<dbReference type="GO" id="GO:0030313">
    <property type="term" value="C:cell envelope"/>
    <property type="evidence" value="ECO:0007669"/>
    <property type="project" value="UniProtKB-SubCell"/>
</dbReference>
<dbReference type="AlphaFoldDB" id="A0A1T4WU64"/>
<keyword evidence="6" id="KW-0472">Membrane</keyword>
<evidence type="ECO:0000256" key="3">
    <source>
        <dbReference type="ARBA" id="ARBA00022729"/>
    </source>
</evidence>
<dbReference type="GO" id="GO:0005886">
    <property type="term" value="C:plasma membrane"/>
    <property type="evidence" value="ECO:0007669"/>
    <property type="project" value="TreeGrafter"/>
</dbReference>
<dbReference type="SUPFAM" id="SSF81296">
    <property type="entry name" value="E set domains"/>
    <property type="match status" value="1"/>
</dbReference>
<protein>
    <recommendedName>
        <fullName evidence="7">CopC domain-containing protein</fullName>
    </recommendedName>
</protein>
<evidence type="ECO:0000259" key="7">
    <source>
        <dbReference type="Pfam" id="PF04234"/>
    </source>
</evidence>
<dbReference type="GO" id="GO:0042597">
    <property type="term" value="C:periplasmic space"/>
    <property type="evidence" value="ECO:0007669"/>
    <property type="project" value="InterPro"/>
</dbReference>
<evidence type="ECO:0000256" key="6">
    <source>
        <dbReference type="SAM" id="Phobius"/>
    </source>
</evidence>
<evidence type="ECO:0000256" key="5">
    <source>
        <dbReference type="SAM" id="MobiDB-lite"/>
    </source>
</evidence>
<dbReference type="InterPro" id="IPR032694">
    <property type="entry name" value="CopC/D"/>
</dbReference>
<keyword evidence="6" id="KW-0812">Transmembrane</keyword>
<comment type="subcellular location">
    <subcellularLocation>
        <location evidence="1">Cell envelope</location>
    </subcellularLocation>
</comment>
<gene>
    <name evidence="8" type="ORF">SAMN06295879_0258</name>
</gene>
<feature type="transmembrane region" description="Helical" evidence="6">
    <location>
        <begin position="195"/>
        <end position="220"/>
    </location>
</feature>
<name>A0A1T4WU64_9MICO</name>
<reference evidence="9" key="1">
    <citation type="submission" date="2017-02" db="EMBL/GenBank/DDBJ databases">
        <authorList>
            <person name="Varghese N."/>
            <person name="Submissions S."/>
        </authorList>
    </citation>
    <scope>NUCLEOTIDE SEQUENCE [LARGE SCALE GENOMIC DNA]</scope>
    <source>
        <strain evidence="9">VKM Ac-2052</strain>
    </source>
</reference>
<keyword evidence="4" id="KW-0186">Copper</keyword>
<feature type="region of interest" description="Disordered" evidence="5">
    <location>
        <begin position="164"/>
        <end position="187"/>
    </location>
</feature>
<evidence type="ECO:0000313" key="9">
    <source>
        <dbReference type="Proteomes" id="UP000189735"/>
    </source>
</evidence>
<evidence type="ECO:0000256" key="4">
    <source>
        <dbReference type="ARBA" id="ARBA00023008"/>
    </source>
</evidence>
<evidence type="ECO:0000313" key="8">
    <source>
        <dbReference type="EMBL" id="SKA80903.1"/>
    </source>
</evidence>
<dbReference type="InterPro" id="IPR014756">
    <property type="entry name" value="Ig_E-set"/>
</dbReference>
<dbReference type="PANTHER" id="PTHR34820:SF4">
    <property type="entry name" value="INNER MEMBRANE PROTEIN YEBZ"/>
    <property type="match status" value="1"/>
</dbReference>
<keyword evidence="6" id="KW-1133">Transmembrane helix</keyword>
<dbReference type="Pfam" id="PF04234">
    <property type="entry name" value="CopC"/>
    <property type="match status" value="1"/>
</dbReference>
<dbReference type="InterPro" id="IPR007348">
    <property type="entry name" value="CopC_dom"/>
</dbReference>
<keyword evidence="3" id="KW-0732">Signal</keyword>
<dbReference type="InterPro" id="IPR014755">
    <property type="entry name" value="Cu-Rt/internalin_Ig-like"/>
</dbReference>
<dbReference type="Proteomes" id="UP000189735">
    <property type="component" value="Unassembled WGS sequence"/>
</dbReference>
<feature type="compositionally biased region" description="Low complexity" evidence="5">
    <location>
        <begin position="167"/>
        <end position="181"/>
    </location>
</feature>